<evidence type="ECO:0000313" key="3">
    <source>
        <dbReference type="EMBL" id="ROV99963.1"/>
    </source>
</evidence>
<feature type="region of interest" description="Disordered" evidence="1">
    <location>
        <begin position="186"/>
        <end position="230"/>
    </location>
</feature>
<proteinExistence type="predicted"/>
<feature type="compositionally biased region" description="Basic residues" evidence="1">
    <location>
        <begin position="14"/>
        <end position="24"/>
    </location>
</feature>
<dbReference type="Proteomes" id="UP000283895">
    <property type="component" value="Unassembled WGS sequence"/>
</dbReference>
<protein>
    <submittedName>
        <fullName evidence="3">Uncharacterized protein</fullName>
    </submittedName>
</protein>
<feature type="transmembrane region" description="Helical" evidence="2">
    <location>
        <begin position="135"/>
        <end position="152"/>
    </location>
</feature>
<feature type="region of interest" description="Disordered" evidence="1">
    <location>
        <begin position="1"/>
        <end position="57"/>
    </location>
</feature>
<keyword evidence="4" id="KW-1185">Reference proteome</keyword>
<comment type="caution">
    <text evidence="3">The sequence shown here is derived from an EMBL/GenBank/DDBJ whole genome shotgun (WGS) entry which is preliminary data.</text>
</comment>
<dbReference type="EMBL" id="LKEA01000022">
    <property type="protein sequence ID" value="ROV99963.1"/>
    <property type="molecule type" value="Genomic_DNA"/>
</dbReference>
<reference evidence="3 4" key="1">
    <citation type="submission" date="2015-09" db="EMBL/GenBank/DDBJ databases">
        <title>Host preference determinants of Valsa canker pathogens revealed by comparative genomics.</title>
        <authorList>
            <person name="Yin Z."/>
            <person name="Huang L."/>
        </authorList>
    </citation>
    <scope>NUCLEOTIDE SEQUENCE [LARGE SCALE GENOMIC DNA]</scope>
    <source>
        <strain evidence="3 4">03-1</strain>
    </source>
</reference>
<feature type="compositionally biased region" description="Acidic residues" evidence="1">
    <location>
        <begin position="28"/>
        <end position="53"/>
    </location>
</feature>
<gene>
    <name evidence="3" type="ORF">VMCG_06252</name>
</gene>
<keyword evidence="2" id="KW-0472">Membrane</keyword>
<sequence length="272" mass="29958">MPLTPPPTSSPRPNSHKYSGRRRRPGPDFEEDGSSDEEYSGDSEDTEEEDSEEDTRRTANLKALDYSADIIRYSDRYISTILRGRIRPRRRQLFRPPFAATATTQTATSPQETAQPTITTSTVCQTTETTYSKRIVDLLLILLVLIIILITISSSRTMEAPSASSSGRSRTIHLLAVVPRAASRNIAPSSKVDNDEAEEDDYDLDDDDDDDDDGDDTEVDGVMPVVTGPAQPAKSLVAGGKKAKLAVELKLNLEIEIQLKVHIQGDLTLELL</sequence>
<evidence type="ECO:0000313" key="4">
    <source>
        <dbReference type="Proteomes" id="UP000283895"/>
    </source>
</evidence>
<keyword evidence="2" id="KW-1133">Transmembrane helix</keyword>
<feature type="compositionally biased region" description="Acidic residues" evidence="1">
    <location>
        <begin position="195"/>
        <end position="219"/>
    </location>
</feature>
<feature type="compositionally biased region" description="Pro residues" evidence="1">
    <location>
        <begin position="1"/>
        <end position="10"/>
    </location>
</feature>
<dbReference type="AlphaFoldDB" id="A0A423W9C2"/>
<dbReference type="OrthoDB" id="2873061at2759"/>
<organism evidence="3 4">
    <name type="scientific">Cytospora schulzeri</name>
    <dbReference type="NCBI Taxonomy" id="448051"/>
    <lineage>
        <taxon>Eukaryota</taxon>
        <taxon>Fungi</taxon>
        <taxon>Dikarya</taxon>
        <taxon>Ascomycota</taxon>
        <taxon>Pezizomycotina</taxon>
        <taxon>Sordariomycetes</taxon>
        <taxon>Sordariomycetidae</taxon>
        <taxon>Diaporthales</taxon>
        <taxon>Cytosporaceae</taxon>
        <taxon>Cytospora</taxon>
    </lineage>
</organism>
<name>A0A423W9C2_9PEZI</name>
<keyword evidence="2" id="KW-0812">Transmembrane</keyword>
<accession>A0A423W9C2</accession>
<evidence type="ECO:0000256" key="1">
    <source>
        <dbReference type="SAM" id="MobiDB-lite"/>
    </source>
</evidence>
<evidence type="ECO:0000256" key="2">
    <source>
        <dbReference type="SAM" id="Phobius"/>
    </source>
</evidence>